<organism evidence="1 2">
    <name type="scientific">Trichuris muris</name>
    <name type="common">Mouse whipworm</name>
    <dbReference type="NCBI Taxonomy" id="70415"/>
    <lineage>
        <taxon>Eukaryota</taxon>
        <taxon>Metazoa</taxon>
        <taxon>Ecdysozoa</taxon>
        <taxon>Nematoda</taxon>
        <taxon>Enoplea</taxon>
        <taxon>Dorylaimia</taxon>
        <taxon>Trichinellida</taxon>
        <taxon>Trichuridae</taxon>
        <taxon>Trichuris</taxon>
    </lineage>
</organism>
<sequence length="187" mass="21056">MTLARDSLCVLRADEIRSTLWRCGGRCVTGSVGPLLARLVSHRAAFSHADTAKPLLCLRFCVLTSLGTNWHEERENRLYGYRNNVFLRLRGTGWRPDRSTYLPWADLPAQRLLLLRDTAVVASTGRAAAADTIQLYSDREREKERGRGDAIGGGGGWYRSRKRSLITRSFPSVCHHKKSPERVSMLS</sequence>
<accession>A0A5S6Q7L2</accession>
<evidence type="ECO:0000313" key="2">
    <source>
        <dbReference type="WBParaSite" id="TMUE_1000003173.1"/>
    </source>
</evidence>
<dbReference type="Proteomes" id="UP000046395">
    <property type="component" value="Unassembled WGS sequence"/>
</dbReference>
<dbReference type="WBParaSite" id="TMUE_1000003173.1">
    <property type="protein sequence ID" value="TMUE_1000003173.1"/>
    <property type="gene ID" value="WBGene00293421"/>
</dbReference>
<dbReference type="AlphaFoldDB" id="A0A5S6Q7L2"/>
<name>A0A5S6Q7L2_TRIMR</name>
<protein>
    <submittedName>
        <fullName evidence="2">Uncharacterized protein</fullName>
    </submittedName>
</protein>
<keyword evidence="1" id="KW-1185">Reference proteome</keyword>
<reference evidence="2" key="1">
    <citation type="submission" date="2019-12" db="UniProtKB">
        <authorList>
            <consortium name="WormBaseParasite"/>
        </authorList>
    </citation>
    <scope>IDENTIFICATION</scope>
</reference>
<evidence type="ECO:0000313" key="1">
    <source>
        <dbReference type="Proteomes" id="UP000046395"/>
    </source>
</evidence>
<proteinExistence type="predicted"/>